<dbReference type="UniPathway" id="UPA00196"/>
<keyword evidence="6 11" id="KW-0812">Transmembrane</keyword>
<dbReference type="CDD" id="cd16023">
    <property type="entry name" value="GPI_EPT_3"/>
    <property type="match status" value="1"/>
</dbReference>
<feature type="transmembrane region" description="Helical" evidence="11">
    <location>
        <begin position="776"/>
        <end position="796"/>
    </location>
</feature>
<dbReference type="Pfam" id="PF01663">
    <property type="entry name" value="Phosphodiest"/>
    <property type="match status" value="1"/>
</dbReference>
<feature type="transmembrane region" description="Helical" evidence="11">
    <location>
        <begin position="802"/>
        <end position="823"/>
    </location>
</feature>
<feature type="transmembrane region" description="Helical" evidence="11">
    <location>
        <begin position="835"/>
        <end position="853"/>
    </location>
</feature>
<evidence type="ECO:0000256" key="3">
    <source>
        <dbReference type="ARBA" id="ARBA00008695"/>
    </source>
</evidence>
<feature type="transmembrane region" description="Helical" evidence="11">
    <location>
        <begin position="703"/>
        <end position="722"/>
    </location>
</feature>
<evidence type="ECO:0000256" key="11">
    <source>
        <dbReference type="SAM" id="Phobius"/>
    </source>
</evidence>
<dbReference type="GO" id="GO:0051377">
    <property type="term" value="F:mannose-ethanolamine phosphotransferase activity"/>
    <property type="evidence" value="ECO:0007669"/>
    <property type="project" value="InterPro"/>
</dbReference>
<name>A0A7R9TFI6_MICPS</name>
<feature type="transmembrane region" description="Helical" evidence="11">
    <location>
        <begin position="967"/>
        <end position="987"/>
    </location>
</feature>
<dbReference type="InterPro" id="IPR037675">
    <property type="entry name" value="PIG-O_N"/>
</dbReference>
<evidence type="ECO:0000256" key="5">
    <source>
        <dbReference type="ARBA" id="ARBA00022679"/>
    </source>
</evidence>
<evidence type="ECO:0000256" key="6">
    <source>
        <dbReference type="ARBA" id="ARBA00022692"/>
    </source>
</evidence>
<keyword evidence="8 11" id="KW-1133">Transmembrane helix</keyword>
<keyword evidence="4" id="KW-0337">GPI-anchor biosynthesis</keyword>
<evidence type="ECO:0000256" key="7">
    <source>
        <dbReference type="ARBA" id="ARBA00022824"/>
    </source>
</evidence>
<gene>
    <name evidence="12" type="ORF">MPUS1402_LOCUS4005</name>
</gene>
<dbReference type="InterPro" id="IPR002591">
    <property type="entry name" value="Phosphodiest/P_Trfase"/>
</dbReference>
<evidence type="ECO:0008006" key="13">
    <source>
        <dbReference type="Google" id="ProtNLM"/>
    </source>
</evidence>
<keyword evidence="7" id="KW-0256">Endoplasmic reticulum</keyword>
<evidence type="ECO:0000256" key="10">
    <source>
        <dbReference type="ARBA" id="ARBA00023180"/>
    </source>
</evidence>
<dbReference type="PANTHER" id="PTHR23071">
    <property type="entry name" value="PHOSPHATIDYLINOSITOL GLYCAN"/>
    <property type="match status" value="1"/>
</dbReference>
<feature type="transmembrane region" description="Helical" evidence="11">
    <location>
        <begin position="752"/>
        <end position="769"/>
    </location>
</feature>
<comment type="subcellular location">
    <subcellularLocation>
        <location evidence="1">Endoplasmic reticulum membrane</location>
        <topology evidence="1">Multi-pass membrane protein</topology>
    </subcellularLocation>
</comment>
<evidence type="ECO:0000256" key="2">
    <source>
        <dbReference type="ARBA" id="ARBA00004687"/>
    </source>
</evidence>
<dbReference type="OMA" id="PRRVDSM"/>
<comment type="pathway">
    <text evidence="2">Glycolipid biosynthesis; glycosylphosphatidylinositol-anchor biosynthesis.</text>
</comment>
<feature type="transmembrane region" description="Helical" evidence="11">
    <location>
        <begin position="873"/>
        <end position="906"/>
    </location>
</feature>
<protein>
    <recommendedName>
        <fullName evidence="13">GPI ethanolamine phosphate transferase 3</fullName>
    </recommendedName>
</protein>
<keyword evidence="9 11" id="KW-0472">Membrane</keyword>
<dbReference type="PANTHER" id="PTHR23071:SF1">
    <property type="entry name" value="GPI ETHANOLAMINE PHOSPHATE TRANSFERASE 3"/>
    <property type="match status" value="1"/>
</dbReference>
<evidence type="ECO:0000256" key="8">
    <source>
        <dbReference type="ARBA" id="ARBA00022989"/>
    </source>
</evidence>
<dbReference type="GO" id="GO:0005789">
    <property type="term" value="C:endoplasmic reticulum membrane"/>
    <property type="evidence" value="ECO:0007669"/>
    <property type="project" value="UniProtKB-SubCell"/>
</dbReference>
<comment type="similarity">
    <text evidence="3">Belongs to the PIGG/PIGN/PIGO family. PIGO subfamily.</text>
</comment>
<sequence>MVHAFSSMCWTKSWSVNCTKKTHIFCLFMTLTVFKVFALLVFFSGFLLARFEISERSSCADFPAERAAAHDDCSLHEIKSVEGTCWIESPVQKIVLLIIDGARFDFAVSKSRTDPSHHRVQERYSLNSIPEIIDEAQGAAELYRFVADPPTTTQQRLKGLLTGGLPTFIEVGNSFGASELVEDNIIAQAAAAGRRIALSGDDTWLELFRPEHFAAGISVYPSFNVRDLDSVDHGVRQHLTSSLQHPDQWDMLIGHFLGVDHAGHTFGVESSAMARKLEEYDADIRTMIAAMKADQSFNSTLLIVMGDHGMTKNGDHGGCTAEETDSFVLVLHPWANADVGGWIDHSELFSPRRTFQEEYESMPQVNFAPTIALIFGLPIPFGSVGYVPRRFWEIANANPMNSLSDSKSCATMGFTNVSERIEEQYYHVLKVTSAQVWRYLHHYAGATSNHFSIADWSLLSDLYDSANKENISSRVATKHLMNFMHTAAKIARGRWIHFRLVNIVFGITLLALSISVQSLALRIYRSNFLSPSSDLVGRRCIKKIVSFTNSLDILDQDELRRMRSLEPLSTSLLMALGLCSKFSNSFIDAEADVAHFFFASFVFLLTVKSCSSAGLLCYTRSGRFGGAVAATGLMLCNFTSRNLCASWAKSVHNVAGKQSQIELNRISAYVYPHGSLAIACVLAPLALLPFVIHCAIGPIYRGIFRFIIANSLTAVGVKYLFLGKALQNAFGLLSSNAYGLLSLAGTTFPFKFVYMASFVLFSFTLITAFRARSVNAAVFGVSNSTLVTLVPALIMISGDQGFIWSFLALTEFAFLSLALRSDIPVFSSTDIPRELTLTCFLLVLNMQLFAASGHRNAFDGLHFDRAFTGFTEFNLILMATILAVNTWSSDIVAAFFLPVAAALLLAQSREKISTFHISFRKALARLALRYGLLRAIGILSGSIFVAVERHHLMLWATFAPMITIQAFGFLFSEFLTIFILSIGLTVCG</sequence>
<evidence type="ECO:0000256" key="1">
    <source>
        <dbReference type="ARBA" id="ARBA00004477"/>
    </source>
</evidence>
<accession>A0A7R9TFI6</accession>
<evidence type="ECO:0000313" key="12">
    <source>
        <dbReference type="EMBL" id="CAD8233924.1"/>
    </source>
</evidence>
<proteinExistence type="inferred from homology"/>
<feature type="transmembrane region" description="Helical" evidence="11">
    <location>
        <begin position="927"/>
        <end position="947"/>
    </location>
</feature>
<dbReference type="SUPFAM" id="SSF53649">
    <property type="entry name" value="Alkaline phosphatase-like"/>
    <property type="match status" value="1"/>
</dbReference>
<evidence type="ECO:0000256" key="4">
    <source>
        <dbReference type="ARBA" id="ARBA00022502"/>
    </source>
</evidence>
<feature type="transmembrane region" description="Helical" evidence="11">
    <location>
        <begin position="24"/>
        <end position="49"/>
    </location>
</feature>
<dbReference type="AlphaFoldDB" id="A0A7R9TFI6"/>
<keyword evidence="5" id="KW-0808">Transferase</keyword>
<organism evidence="12">
    <name type="scientific">Micromonas pusilla</name>
    <name type="common">Picoplanktonic green alga</name>
    <name type="synonym">Chromulina pusilla</name>
    <dbReference type="NCBI Taxonomy" id="38833"/>
    <lineage>
        <taxon>Eukaryota</taxon>
        <taxon>Viridiplantae</taxon>
        <taxon>Chlorophyta</taxon>
        <taxon>Mamiellophyceae</taxon>
        <taxon>Mamiellales</taxon>
        <taxon>Mamiellaceae</taxon>
        <taxon>Micromonas</taxon>
    </lineage>
</organism>
<feature type="transmembrane region" description="Helical" evidence="11">
    <location>
        <begin position="668"/>
        <end position="691"/>
    </location>
</feature>
<evidence type="ECO:0000256" key="9">
    <source>
        <dbReference type="ARBA" id="ARBA00023136"/>
    </source>
</evidence>
<dbReference type="InterPro" id="IPR017850">
    <property type="entry name" value="Alkaline_phosphatase_core_sf"/>
</dbReference>
<feature type="transmembrane region" description="Helical" evidence="11">
    <location>
        <begin position="593"/>
        <end position="617"/>
    </location>
</feature>
<dbReference type="Gene3D" id="3.40.720.10">
    <property type="entry name" value="Alkaline Phosphatase, subunit A"/>
    <property type="match status" value="1"/>
</dbReference>
<dbReference type="InterPro" id="IPR039524">
    <property type="entry name" value="PIGO/GPI13"/>
</dbReference>
<reference evidence="12" key="1">
    <citation type="submission" date="2021-01" db="EMBL/GenBank/DDBJ databases">
        <authorList>
            <person name="Corre E."/>
            <person name="Pelletier E."/>
            <person name="Niang G."/>
            <person name="Scheremetjew M."/>
            <person name="Finn R."/>
            <person name="Kale V."/>
            <person name="Holt S."/>
            <person name="Cochrane G."/>
            <person name="Meng A."/>
            <person name="Brown T."/>
            <person name="Cohen L."/>
        </authorList>
    </citation>
    <scope>NUCLEOTIDE SEQUENCE</scope>
    <source>
        <strain evidence="12">RCC1614</strain>
    </source>
</reference>
<keyword evidence="10" id="KW-0325">Glycoprotein</keyword>
<dbReference type="EMBL" id="HBDY01005260">
    <property type="protein sequence ID" value="CAD8233924.1"/>
    <property type="molecule type" value="Transcribed_RNA"/>
</dbReference>
<feature type="transmembrane region" description="Helical" evidence="11">
    <location>
        <begin position="500"/>
        <end position="521"/>
    </location>
</feature>
<dbReference type="GO" id="GO:0006506">
    <property type="term" value="P:GPI anchor biosynthetic process"/>
    <property type="evidence" value="ECO:0007669"/>
    <property type="project" value="UniProtKB-UniPathway"/>
</dbReference>